<feature type="transmembrane region" description="Helical" evidence="2">
    <location>
        <begin position="50"/>
        <end position="75"/>
    </location>
</feature>
<evidence type="ECO:0000313" key="3">
    <source>
        <dbReference type="EMBL" id="CZR53380.1"/>
    </source>
</evidence>
<sequence>MIHRNVRGGVPSPYPRFLFHGLRSAQLIASITVSGIMAYFIYYLRMENFAIPWTFIVLFGVSLATILALVVTIIFYNFTYLSPHFNLLLNGGISFFWALGLGLLSWSVSTSHVLAKACTGSIWGGEAEAGVCRDYKALWGMTLVGTASTFAALTLDITTQRRVTRLGSYNLPEDDKDAQKLNDLKSMRTRTKGYEAPKEQGADGVWRDEHLHGEEYHNRYGAEEDKVHNAGPLESERGDVGSYNRGFRD</sequence>
<feature type="transmembrane region" description="Helical" evidence="2">
    <location>
        <begin position="21"/>
        <end position="44"/>
    </location>
</feature>
<evidence type="ECO:0000256" key="2">
    <source>
        <dbReference type="SAM" id="Phobius"/>
    </source>
</evidence>
<proteinExistence type="predicted"/>
<feature type="region of interest" description="Disordered" evidence="1">
    <location>
        <begin position="216"/>
        <end position="249"/>
    </location>
</feature>
<dbReference type="OrthoDB" id="5344006at2759"/>
<evidence type="ECO:0000313" key="4">
    <source>
        <dbReference type="Proteomes" id="UP000184330"/>
    </source>
</evidence>
<gene>
    <name evidence="3" type="ORF">PAC_03258</name>
</gene>
<feature type="transmembrane region" description="Helical" evidence="2">
    <location>
        <begin position="137"/>
        <end position="155"/>
    </location>
</feature>
<dbReference type="AlphaFoldDB" id="A0A1L7WKV0"/>
<protein>
    <recommendedName>
        <fullName evidence="5">MARVEL domain-containing protein</fullName>
    </recommendedName>
</protein>
<keyword evidence="4" id="KW-1185">Reference proteome</keyword>
<evidence type="ECO:0008006" key="5">
    <source>
        <dbReference type="Google" id="ProtNLM"/>
    </source>
</evidence>
<name>A0A1L7WKV0_9HELO</name>
<keyword evidence="2" id="KW-0812">Transmembrane</keyword>
<keyword evidence="2" id="KW-1133">Transmembrane helix</keyword>
<feature type="transmembrane region" description="Helical" evidence="2">
    <location>
        <begin position="87"/>
        <end position="106"/>
    </location>
</feature>
<keyword evidence="2" id="KW-0472">Membrane</keyword>
<feature type="compositionally biased region" description="Basic and acidic residues" evidence="1">
    <location>
        <begin position="216"/>
        <end position="239"/>
    </location>
</feature>
<dbReference type="EMBL" id="FJOG01000003">
    <property type="protein sequence ID" value="CZR53380.1"/>
    <property type="molecule type" value="Genomic_DNA"/>
</dbReference>
<reference evidence="3 4" key="1">
    <citation type="submission" date="2016-03" db="EMBL/GenBank/DDBJ databases">
        <authorList>
            <person name="Ploux O."/>
        </authorList>
    </citation>
    <scope>NUCLEOTIDE SEQUENCE [LARGE SCALE GENOMIC DNA]</scope>
    <source>
        <strain evidence="3 4">UAMH 11012</strain>
    </source>
</reference>
<dbReference type="Proteomes" id="UP000184330">
    <property type="component" value="Unassembled WGS sequence"/>
</dbReference>
<organism evidence="3 4">
    <name type="scientific">Phialocephala subalpina</name>
    <dbReference type="NCBI Taxonomy" id="576137"/>
    <lineage>
        <taxon>Eukaryota</taxon>
        <taxon>Fungi</taxon>
        <taxon>Dikarya</taxon>
        <taxon>Ascomycota</taxon>
        <taxon>Pezizomycotina</taxon>
        <taxon>Leotiomycetes</taxon>
        <taxon>Helotiales</taxon>
        <taxon>Mollisiaceae</taxon>
        <taxon>Phialocephala</taxon>
        <taxon>Phialocephala fortinii species complex</taxon>
    </lineage>
</organism>
<evidence type="ECO:0000256" key="1">
    <source>
        <dbReference type="SAM" id="MobiDB-lite"/>
    </source>
</evidence>
<accession>A0A1L7WKV0</accession>